<name>A0A9Q3UYW4_9FLAO</name>
<protein>
    <submittedName>
        <fullName evidence="1">Uncharacterized protein</fullName>
    </submittedName>
</protein>
<dbReference type="EMBL" id="JAJNAY010000001">
    <property type="protein sequence ID" value="MCD1115267.1"/>
    <property type="molecule type" value="Genomic_DNA"/>
</dbReference>
<accession>A0A9Q3UYW4</accession>
<evidence type="ECO:0000313" key="1">
    <source>
        <dbReference type="EMBL" id="MCD1115267.1"/>
    </source>
</evidence>
<dbReference type="Proteomes" id="UP001108025">
    <property type="component" value="Unassembled WGS sequence"/>
</dbReference>
<gene>
    <name evidence="1" type="ORF">LO744_00045</name>
</gene>
<comment type="caution">
    <text evidence="1">The sequence shown here is derived from an EMBL/GenBank/DDBJ whole genome shotgun (WGS) entry which is preliminary data.</text>
</comment>
<organism evidence="1 2">
    <name type="scientific">Chryseobacterium turcicum</name>
    <dbReference type="NCBI Taxonomy" id="2898076"/>
    <lineage>
        <taxon>Bacteria</taxon>
        <taxon>Pseudomonadati</taxon>
        <taxon>Bacteroidota</taxon>
        <taxon>Flavobacteriia</taxon>
        <taxon>Flavobacteriales</taxon>
        <taxon>Weeksellaceae</taxon>
        <taxon>Chryseobacterium group</taxon>
        <taxon>Chryseobacterium</taxon>
    </lineage>
</organism>
<reference evidence="1" key="1">
    <citation type="submission" date="2021-11" db="EMBL/GenBank/DDBJ databases">
        <title>Description of novel Chryseobacterium species.</title>
        <authorList>
            <person name="Saticioglu I.B."/>
            <person name="Ay H."/>
            <person name="Altun S."/>
            <person name="Duman M."/>
        </authorList>
    </citation>
    <scope>NUCLEOTIDE SEQUENCE</scope>
    <source>
        <strain evidence="1">C-17</strain>
    </source>
</reference>
<evidence type="ECO:0000313" key="2">
    <source>
        <dbReference type="Proteomes" id="UP001108025"/>
    </source>
</evidence>
<keyword evidence="2" id="KW-1185">Reference proteome</keyword>
<dbReference type="RefSeq" id="WP_230666145.1">
    <property type="nucleotide sequence ID" value="NZ_JAJNAY010000001.1"/>
</dbReference>
<sequence length="125" mass="14355">MSIITDYKVTFGIKKIHDSNLKFMRSISYSLDSIIVNFRNAIDCDNLLEAINRRLGISQQGEIIYPTQSLQIITISYTLTKIYHDMEAYDLNPNITPDYSLPTADFKEIVKAWRNFVVNDSGLLT</sequence>
<proteinExistence type="predicted"/>
<dbReference type="AlphaFoldDB" id="A0A9Q3UYW4"/>